<dbReference type="RefSeq" id="WP_170140010.1">
    <property type="nucleotide sequence ID" value="NZ_CP016353.1"/>
</dbReference>
<dbReference type="EMBL" id="FMZE01000001">
    <property type="protein sequence ID" value="SDC25700.1"/>
    <property type="molecule type" value="Genomic_DNA"/>
</dbReference>
<dbReference type="InterPro" id="IPR013216">
    <property type="entry name" value="Methyltransf_11"/>
</dbReference>
<keyword evidence="2" id="KW-1185">Reference proteome</keyword>
<dbReference type="Proteomes" id="UP000199494">
    <property type="component" value="Unassembled WGS sequence"/>
</dbReference>
<gene>
    <name evidence="1" type="ORF">SAMN05421630_1011012</name>
</gene>
<proteinExistence type="predicted"/>
<dbReference type="KEGG" id="pmad:BAY61_13145"/>
<dbReference type="AlphaFoldDB" id="A0A222VPL9"/>
<protein>
    <submittedName>
        <fullName evidence="1">Methyltransferase domain-containing protein</fullName>
    </submittedName>
</protein>
<dbReference type="SUPFAM" id="SSF53335">
    <property type="entry name" value="S-adenosyl-L-methionine-dependent methyltransferases"/>
    <property type="match status" value="1"/>
</dbReference>
<dbReference type="STRING" id="530584.SAMN05421630_1011012"/>
<dbReference type="Gene3D" id="3.40.50.150">
    <property type="entry name" value="Vaccinia Virus protein VP39"/>
    <property type="match status" value="1"/>
</dbReference>
<accession>A0A222VPL9</accession>
<dbReference type="GO" id="GO:0008757">
    <property type="term" value="F:S-adenosylmethionine-dependent methyltransferase activity"/>
    <property type="evidence" value="ECO:0007669"/>
    <property type="project" value="InterPro"/>
</dbReference>
<dbReference type="InterPro" id="IPR029063">
    <property type="entry name" value="SAM-dependent_MTases_sf"/>
</dbReference>
<keyword evidence="1" id="KW-0808">Transferase</keyword>
<evidence type="ECO:0000313" key="2">
    <source>
        <dbReference type="Proteomes" id="UP000199494"/>
    </source>
</evidence>
<organism evidence="1 2">
    <name type="scientific">Prauserella marina</name>
    <dbReference type="NCBI Taxonomy" id="530584"/>
    <lineage>
        <taxon>Bacteria</taxon>
        <taxon>Bacillati</taxon>
        <taxon>Actinomycetota</taxon>
        <taxon>Actinomycetes</taxon>
        <taxon>Pseudonocardiales</taxon>
        <taxon>Pseudonocardiaceae</taxon>
        <taxon>Prauserella</taxon>
    </lineage>
</organism>
<dbReference type="GO" id="GO:0032259">
    <property type="term" value="P:methylation"/>
    <property type="evidence" value="ECO:0007669"/>
    <property type="project" value="UniProtKB-KW"/>
</dbReference>
<dbReference type="CDD" id="cd02440">
    <property type="entry name" value="AdoMet_MTases"/>
    <property type="match status" value="1"/>
</dbReference>
<name>A0A222VPL9_9PSEU</name>
<sequence>MPCEDTATSRKAAEILGAHPWIGAADVPADNGAGVRLRPAPGALAVRPVPGALIAEHLGQWSEVYDLTYARGAGRRSADLDLSGWRASDTGLPYPVEHMRDWLRHTVEIVLAAGPRWVLELGCGTGMLPHRLMPRLEGYVGTDVAAESVRTVSASAPRGALIVRAAAHEALGPTVADALRTAGFPGGRPDCVLINSVTQCFPNVAYLRAVIQDALRLVVPGGTVIVGDVRHSGLLREHHRWLGGDTETAVGERAERDEELLFDPVLLAGIAAELGTEIGDAGITIHAKTMRADTELTRYRFDAVLHVPATGCAAVADDRPETTAWTTLGAAHDRLAAGPGLITGIPNALLPPGHGSTPAGLREALAELDVVVTLDPHDPRLLEAGTPGAATRRVRDLAGKGLAHEPLPAFVRRRLTELARRELRRAGLPLLPVDIDLGTEVSDVD</sequence>
<reference evidence="1 2" key="1">
    <citation type="submission" date="2016-10" db="EMBL/GenBank/DDBJ databases">
        <authorList>
            <person name="de Groot N.N."/>
        </authorList>
    </citation>
    <scope>NUCLEOTIDE SEQUENCE [LARGE SCALE GENOMIC DNA]</scope>
    <source>
        <strain evidence="1 2">CGMCC 4.5506</strain>
    </source>
</reference>
<dbReference type="Pfam" id="PF08241">
    <property type="entry name" value="Methyltransf_11"/>
    <property type="match status" value="1"/>
</dbReference>
<keyword evidence="1" id="KW-0489">Methyltransferase</keyword>
<evidence type="ECO:0000313" key="1">
    <source>
        <dbReference type="EMBL" id="SDC25700.1"/>
    </source>
</evidence>